<proteinExistence type="predicted"/>
<accession>A0ABQ5EBQ6</accession>
<keyword evidence="2" id="KW-1185">Reference proteome</keyword>
<dbReference type="Proteomes" id="UP001151760">
    <property type="component" value="Unassembled WGS sequence"/>
</dbReference>
<organism evidence="1 2">
    <name type="scientific">Tanacetum coccineum</name>
    <dbReference type="NCBI Taxonomy" id="301880"/>
    <lineage>
        <taxon>Eukaryota</taxon>
        <taxon>Viridiplantae</taxon>
        <taxon>Streptophyta</taxon>
        <taxon>Embryophyta</taxon>
        <taxon>Tracheophyta</taxon>
        <taxon>Spermatophyta</taxon>
        <taxon>Magnoliopsida</taxon>
        <taxon>eudicotyledons</taxon>
        <taxon>Gunneridae</taxon>
        <taxon>Pentapetalae</taxon>
        <taxon>asterids</taxon>
        <taxon>campanulids</taxon>
        <taxon>Asterales</taxon>
        <taxon>Asteraceae</taxon>
        <taxon>Asteroideae</taxon>
        <taxon>Anthemideae</taxon>
        <taxon>Anthemidinae</taxon>
        <taxon>Tanacetum</taxon>
    </lineage>
</organism>
<reference evidence="1" key="1">
    <citation type="journal article" date="2022" name="Int. J. Mol. Sci.">
        <title>Draft Genome of Tanacetum Coccineum: Genomic Comparison of Closely Related Tanacetum-Family Plants.</title>
        <authorList>
            <person name="Yamashiro T."/>
            <person name="Shiraishi A."/>
            <person name="Nakayama K."/>
            <person name="Satake H."/>
        </authorList>
    </citation>
    <scope>NUCLEOTIDE SEQUENCE</scope>
</reference>
<protein>
    <submittedName>
        <fullName evidence="1">Uncharacterized protein</fullName>
    </submittedName>
</protein>
<sequence length="112" mass="12855">MGCFTDSLVLFRNNLLEGCKNDVPNRGVDYKERWSILLSFGDLWKNTLMILFLLRHGGDEPLNEPEIIDGVVKSLQQPVIAILPNLLQLLILNKRCRCDVQNDQFDQHASPY</sequence>
<evidence type="ECO:0000313" key="2">
    <source>
        <dbReference type="Proteomes" id="UP001151760"/>
    </source>
</evidence>
<evidence type="ECO:0000313" key="1">
    <source>
        <dbReference type="EMBL" id="GJT48340.1"/>
    </source>
</evidence>
<name>A0ABQ5EBQ6_9ASTR</name>
<comment type="caution">
    <text evidence="1">The sequence shown here is derived from an EMBL/GenBank/DDBJ whole genome shotgun (WGS) entry which is preliminary data.</text>
</comment>
<dbReference type="EMBL" id="BQNB010016145">
    <property type="protein sequence ID" value="GJT48340.1"/>
    <property type="molecule type" value="Genomic_DNA"/>
</dbReference>
<reference evidence="1" key="2">
    <citation type="submission" date="2022-01" db="EMBL/GenBank/DDBJ databases">
        <authorList>
            <person name="Yamashiro T."/>
            <person name="Shiraishi A."/>
            <person name="Satake H."/>
            <person name="Nakayama K."/>
        </authorList>
    </citation>
    <scope>NUCLEOTIDE SEQUENCE</scope>
</reference>
<gene>
    <name evidence="1" type="ORF">Tco_0974497</name>
</gene>